<dbReference type="InterPro" id="IPR050921">
    <property type="entry name" value="T4SS_GSP_E_ATPase"/>
</dbReference>
<sequence length="353" mass="39328">MDHLDVKILLKTTLAHKASDLHLVVGSEPQIRIDGHLVKLDLPPVTQKSAEDICYSILTEEQKRVFEEEKELDFAVTIPEFGRFRVNYYVSLGNISAAFRVIPTKIPSLDDLSSPPIYRELIKREKGLILVTGPTGSGKTTTVASMLHEINHTIAKHILCIEDPVEFVHQNAQSLFSYRTVGEDTKSFANALKASLREDPDVIYVGEMRDPETISAAINAAETGHLVFGTLHTNSAPQTINRIVSVFDGEKQAQIRSQLSVTLEGVISQVLIPKIGGGRVCVPEILIGSPAVGNLIRENKIHQIHSQMMIGQGNTGMQTQTQVIERLYKERLITKEDAFRYCFRPEELKIKIL</sequence>
<organism evidence="4">
    <name type="scientific">Wolinella succinogenes (strain ATCC 29543 / DSM 1740 / CCUG 13145 / JCM 31913 / LMG 7466 / NCTC 11488 / FDC 602W)</name>
    <name type="common">Vibrio succinogenes</name>
    <dbReference type="NCBI Taxonomy" id="273121"/>
    <lineage>
        <taxon>Bacteria</taxon>
        <taxon>Pseudomonadati</taxon>
        <taxon>Campylobacterota</taxon>
        <taxon>Epsilonproteobacteria</taxon>
        <taxon>Campylobacterales</taxon>
        <taxon>Helicobacteraceae</taxon>
        <taxon>Wolinella</taxon>
    </lineage>
</organism>
<dbReference type="eggNOG" id="COG2805">
    <property type="taxonomic scope" value="Bacteria"/>
</dbReference>
<dbReference type="AlphaFoldDB" id="Q7MA11"/>
<dbReference type="NCBIfam" id="TIGR01420">
    <property type="entry name" value="pilT_fam"/>
    <property type="match status" value="1"/>
</dbReference>
<dbReference type="Pfam" id="PF00437">
    <property type="entry name" value="T2SSE"/>
    <property type="match status" value="1"/>
</dbReference>
<dbReference type="KEGG" id="wsu:WS0533"/>
<dbReference type="InterPro" id="IPR027417">
    <property type="entry name" value="P-loop_NTPase"/>
</dbReference>
<dbReference type="GO" id="GO:0005524">
    <property type="term" value="F:ATP binding"/>
    <property type="evidence" value="ECO:0007669"/>
    <property type="project" value="InterPro"/>
</dbReference>
<proteinExistence type="inferred from homology"/>
<evidence type="ECO:0000259" key="2">
    <source>
        <dbReference type="Pfam" id="PF00437"/>
    </source>
</evidence>
<dbReference type="Gene3D" id="3.30.450.90">
    <property type="match status" value="1"/>
</dbReference>
<dbReference type="EMBL" id="BX571658">
    <property type="protein sequence ID" value="CAE09669.1"/>
    <property type="molecule type" value="Genomic_DNA"/>
</dbReference>
<name>Q7MA11_WOLSU</name>
<comment type="similarity">
    <text evidence="1">Belongs to the GSP E family.</text>
</comment>
<evidence type="ECO:0000256" key="1">
    <source>
        <dbReference type="ARBA" id="ARBA00006611"/>
    </source>
</evidence>
<dbReference type="HOGENOM" id="CLU_013446_4_0_7"/>
<dbReference type="STRING" id="273121.WS0533"/>
<gene>
    <name evidence="3" type="primary">PILT</name>
    <name evidence="3" type="ordered locus">WS0533</name>
</gene>
<feature type="domain" description="Bacterial type II secretion system protein E" evidence="2">
    <location>
        <begin position="9"/>
        <end position="274"/>
    </location>
</feature>
<dbReference type="CDD" id="cd01131">
    <property type="entry name" value="PilT"/>
    <property type="match status" value="1"/>
</dbReference>
<dbReference type="RefSeq" id="WP_011138469.1">
    <property type="nucleotide sequence ID" value="NC_005090.1"/>
</dbReference>
<evidence type="ECO:0000313" key="4">
    <source>
        <dbReference type="Proteomes" id="UP000000422"/>
    </source>
</evidence>
<dbReference type="SUPFAM" id="SSF52540">
    <property type="entry name" value="P-loop containing nucleoside triphosphate hydrolases"/>
    <property type="match status" value="1"/>
</dbReference>
<dbReference type="InterPro" id="IPR006321">
    <property type="entry name" value="PilT/PilU"/>
</dbReference>
<dbReference type="GO" id="GO:0016887">
    <property type="term" value="F:ATP hydrolysis activity"/>
    <property type="evidence" value="ECO:0007669"/>
    <property type="project" value="InterPro"/>
</dbReference>
<accession>Q7MA11</accession>
<dbReference type="Proteomes" id="UP000000422">
    <property type="component" value="Chromosome"/>
</dbReference>
<protein>
    <submittedName>
        <fullName evidence="3">TWITCHING MOTILITY PROTEIN</fullName>
    </submittedName>
</protein>
<dbReference type="InterPro" id="IPR001482">
    <property type="entry name" value="T2SS/T4SS_dom"/>
</dbReference>
<reference evidence="3 4" key="1">
    <citation type="journal article" date="2003" name="Proc. Natl. Acad. Sci. U.S.A.">
        <title>Complete genome sequence and analysis of Wolinella succinogenes.</title>
        <authorList>
            <person name="Baar C."/>
            <person name="Eppinger M."/>
            <person name="Raddatz G."/>
            <person name="Simon JM."/>
            <person name="Lanz C."/>
            <person name="Klimmek O."/>
            <person name="Nandakumar R."/>
            <person name="Gross R."/>
            <person name="Rosinus A."/>
            <person name="Keller H."/>
            <person name="Jagtap P."/>
            <person name="Linke B."/>
            <person name="Meyer F."/>
            <person name="Lederer H."/>
            <person name="Schuster S.C."/>
        </authorList>
    </citation>
    <scope>NUCLEOTIDE SEQUENCE [LARGE SCALE GENOMIC DNA]</scope>
    <source>
        <strain evidence="4">ATCC 29543 / DSM 1740 / CCUG 13145 / JCM 31913 / LMG 7466 / NCTC 11488 / FDC 602W</strain>
    </source>
</reference>
<evidence type="ECO:0000313" key="3">
    <source>
        <dbReference type="EMBL" id="CAE09669.1"/>
    </source>
</evidence>
<keyword evidence="4" id="KW-1185">Reference proteome</keyword>
<dbReference type="PANTHER" id="PTHR30486">
    <property type="entry name" value="TWITCHING MOTILITY PROTEIN PILT"/>
    <property type="match status" value="1"/>
</dbReference>
<dbReference type="Gene3D" id="3.40.50.300">
    <property type="entry name" value="P-loop containing nucleotide triphosphate hydrolases"/>
    <property type="match status" value="1"/>
</dbReference>